<name>A0A6M6BDX8_9BACT</name>
<evidence type="ECO:0000313" key="2">
    <source>
        <dbReference type="EMBL" id="QJX46456.1"/>
    </source>
</evidence>
<dbReference type="SUPFAM" id="SSF56349">
    <property type="entry name" value="DNA breaking-rejoining enzymes"/>
    <property type="match status" value="1"/>
</dbReference>
<dbReference type="AlphaFoldDB" id="A0A6M6BDX8"/>
<dbReference type="InterPro" id="IPR013762">
    <property type="entry name" value="Integrase-like_cat_sf"/>
</dbReference>
<dbReference type="GO" id="GO:0015074">
    <property type="term" value="P:DNA integration"/>
    <property type="evidence" value="ECO:0007669"/>
    <property type="project" value="InterPro"/>
</dbReference>
<reference evidence="2 3" key="1">
    <citation type="submission" date="2020-05" db="EMBL/GenBank/DDBJ databases">
        <title>Complete genome sequence of Hymenobacter sp. TS19 in Coasted Sand Dune.</title>
        <authorList>
            <person name="Lee J.-H."/>
            <person name="Jung J.-H."/>
            <person name="Jeong S."/>
            <person name="Zhao L."/>
            <person name="Kim M.-K."/>
            <person name="Seo H.-S."/>
            <person name="Lim S."/>
        </authorList>
    </citation>
    <scope>NUCLEOTIDE SEQUENCE [LARGE SCALE GENOMIC DNA]</scope>
    <source>
        <strain evidence="2 3">TS19</strain>
    </source>
</reference>
<dbReference type="Proteomes" id="UP000501623">
    <property type="component" value="Chromosome"/>
</dbReference>
<dbReference type="GO" id="GO:0006310">
    <property type="term" value="P:DNA recombination"/>
    <property type="evidence" value="ECO:0007669"/>
    <property type="project" value="UniProtKB-KW"/>
</dbReference>
<proteinExistence type="predicted"/>
<dbReference type="KEGG" id="hts:HMJ29_05705"/>
<dbReference type="EMBL" id="CP053538">
    <property type="protein sequence ID" value="QJX46456.1"/>
    <property type="molecule type" value="Genomic_DNA"/>
</dbReference>
<evidence type="ECO:0000256" key="1">
    <source>
        <dbReference type="ARBA" id="ARBA00023172"/>
    </source>
</evidence>
<sequence>MHECDDRLIMGGKMVCNWRPIWQVISTHTARHTAGALLKQVSNGTKALAKLVLGHADEDVTDRYAKDNARLLAAPVLDAWRKILGE</sequence>
<dbReference type="InterPro" id="IPR011010">
    <property type="entry name" value="DNA_brk_join_enz"/>
</dbReference>
<dbReference type="GO" id="GO:0003677">
    <property type="term" value="F:DNA binding"/>
    <property type="evidence" value="ECO:0007669"/>
    <property type="project" value="InterPro"/>
</dbReference>
<gene>
    <name evidence="2" type="ORF">HMJ29_05705</name>
</gene>
<keyword evidence="1" id="KW-0233">DNA recombination</keyword>
<dbReference type="Gene3D" id="1.10.443.10">
    <property type="entry name" value="Intergrase catalytic core"/>
    <property type="match status" value="1"/>
</dbReference>
<keyword evidence="3" id="KW-1185">Reference proteome</keyword>
<accession>A0A6M6BDX8</accession>
<evidence type="ECO:0000313" key="3">
    <source>
        <dbReference type="Proteomes" id="UP000501623"/>
    </source>
</evidence>
<protein>
    <submittedName>
        <fullName evidence="2">Uncharacterized protein</fullName>
    </submittedName>
</protein>
<organism evidence="2 3">
    <name type="scientific">Hymenobacter taeanensis</name>
    <dbReference type="NCBI Taxonomy" id="2735321"/>
    <lineage>
        <taxon>Bacteria</taxon>
        <taxon>Pseudomonadati</taxon>
        <taxon>Bacteroidota</taxon>
        <taxon>Cytophagia</taxon>
        <taxon>Cytophagales</taxon>
        <taxon>Hymenobacteraceae</taxon>
        <taxon>Hymenobacter</taxon>
    </lineage>
</organism>
<dbReference type="RefSeq" id="WP_171590566.1">
    <property type="nucleotide sequence ID" value="NZ_CP053538.1"/>
</dbReference>